<dbReference type="AlphaFoldDB" id="A0AAD9M4R4"/>
<organism evidence="1 2">
    <name type="scientific">Colletotrichum zoysiae</name>
    <dbReference type="NCBI Taxonomy" id="1216348"/>
    <lineage>
        <taxon>Eukaryota</taxon>
        <taxon>Fungi</taxon>
        <taxon>Dikarya</taxon>
        <taxon>Ascomycota</taxon>
        <taxon>Pezizomycotina</taxon>
        <taxon>Sordariomycetes</taxon>
        <taxon>Hypocreomycetidae</taxon>
        <taxon>Glomerellales</taxon>
        <taxon>Glomerellaceae</taxon>
        <taxon>Colletotrichum</taxon>
        <taxon>Colletotrichum graminicola species complex</taxon>
    </lineage>
</organism>
<evidence type="ECO:0000313" key="2">
    <source>
        <dbReference type="Proteomes" id="UP001232148"/>
    </source>
</evidence>
<gene>
    <name evidence="1" type="ORF">LX32DRAFT_380685</name>
</gene>
<dbReference type="EMBL" id="MU842871">
    <property type="protein sequence ID" value="KAK2028905.1"/>
    <property type="molecule type" value="Genomic_DNA"/>
</dbReference>
<dbReference type="Proteomes" id="UP001232148">
    <property type="component" value="Unassembled WGS sequence"/>
</dbReference>
<reference evidence="1" key="1">
    <citation type="submission" date="2021-06" db="EMBL/GenBank/DDBJ databases">
        <title>Comparative genomics, transcriptomics and evolutionary studies reveal genomic signatures of adaptation to plant cell wall in hemibiotrophic fungi.</title>
        <authorList>
            <consortium name="DOE Joint Genome Institute"/>
            <person name="Baroncelli R."/>
            <person name="Diaz J.F."/>
            <person name="Benocci T."/>
            <person name="Peng M."/>
            <person name="Battaglia E."/>
            <person name="Haridas S."/>
            <person name="Andreopoulos W."/>
            <person name="Labutti K."/>
            <person name="Pangilinan J."/>
            <person name="Floch G.L."/>
            <person name="Makela M.R."/>
            <person name="Henrissat B."/>
            <person name="Grigoriev I.V."/>
            <person name="Crouch J.A."/>
            <person name="De Vries R.P."/>
            <person name="Sukno S.A."/>
            <person name="Thon M.R."/>
        </authorList>
    </citation>
    <scope>NUCLEOTIDE SEQUENCE</scope>
    <source>
        <strain evidence="1">MAFF235873</strain>
    </source>
</reference>
<name>A0AAD9M4R4_9PEZI</name>
<comment type="caution">
    <text evidence="1">The sequence shown here is derived from an EMBL/GenBank/DDBJ whole genome shotgun (WGS) entry which is preliminary data.</text>
</comment>
<protein>
    <submittedName>
        <fullName evidence="1">Uncharacterized protein</fullName>
    </submittedName>
</protein>
<keyword evidence="2" id="KW-1185">Reference proteome</keyword>
<proteinExistence type="predicted"/>
<accession>A0AAD9M4R4</accession>
<evidence type="ECO:0000313" key="1">
    <source>
        <dbReference type="EMBL" id="KAK2028905.1"/>
    </source>
</evidence>
<sequence>MHCSTQRISISANPTTSASLYQYFLCFPPLSRTPFQLNGGANKRMDRTALARAGICESFTPTPYLGWFDARVSSTYETRRPLQARTSSKPARLVLVLSFGQYAPHILPVSKTKVTKQSNKDPLQVPFRELAGCIFSAAERASSSHLVRCI</sequence>